<comment type="caution">
    <text evidence="3">The sequence shown here is derived from an EMBL/GenBank/DDBJ whole genome shotgun (WGS) entry which is preliminary data.</text>
</comment>
<reference evidence="3 4" key="1">
    <citation type="journal article" date="2015" name="Genome Announc.">
        <title>Expanding the biotechnology potential of lactobacilli through comparative genomics of 213 strains and associated genera.</title>
        <authorList>
            <person name="Sun Z."/>
            <person name="Harris H.M."/>
            <person name="McCann A."/>
            <person name="Guo C."/>
            <person name="Argimon S."/>
            <person name="Zhang W."/>
            <person name="Yang X."/>
            <person name="Jeffery I.B."/>
            <person name="Cooney J.C."/>
            <person name="Kagawa T.F."/>
            <person name="Liu W."/>
            <person name="Song Y."/>
            <person name="Salvetti E."/>
            <person name="Wrobel A."/>
            <person name="Rasinkangas P."/>
            <person name="Parkhill J."/>
            <person name="Rea M.C."/>
            <person name="O'Sullivan O."/>
            <person name="Ritari J."/>
            <person name="Douillard F.P."/>
            <person name="Paul Ross R."/>
            <person name="Yang R."/>
            <person name="Briner A.E."/>
            <person name="Felis G.E."/>
            <person name="de Vos W.M."/>
            <person name="Barrangou R."/>
            <person name="Klaenhammer T.R."/>
            <person name="Caufield P.W."/>
            <person name="Cui Y."/>
            <person name="Zhang H."/>
            <person name="O'Toole P.W."/>
        </authorList>
    </citation>
    <scope>NUCLEOTIDE SEQUENCE [LARGE SCALE GENOMIC DNA]</scope>
    <source>
        <strain evidence="3 4">DSM 10532</strain>
    </source>
</reference>
<dbReference type="PANTHER" id="PTHR40038">
    <property type="entry name" value="MEMBRANE-ASSOCIATED PROTEIN TCAA"/>
    <property type="match status" value="1"/>
</dbReference>
<accession>A0A0R1P3T9</accession>
<gene>
    <name evidence="3" type="ORF">FC37_GL000837</name>
</gene>
<keyword evidence="1" id="KW-1133">Transmembrane helix</keyword>
<keyword evidence="1" id="KW-0812">Transmembrane</keyword>
<dbReference type="PANTHER" id="PTHR40038:SF1">
    <property type="entry name" value="MEMBRANE-ASSOCIATED PROTEIN TCAA"/>
    <property type="match status" value="1"/>
</dbReference>
<sequence>MKKRKTIWLFGIIVILVGGLITAGNFYYTKDRQISRIVANLKDPKTGMAQYVVASTPDMKVTDDSLKPLQNYFKNHAAAAKKLDSNLRHDRDNGEIQLVEAGRYFLFFSKYKLRVQCYRPQVQTNHANSALFVNGEDYGKMNGDNQNYYQDLGLVFPGRYHILVKSKVNNRKLDADSIVNIWSNKTVDMKIKTATFQIRSVPNGVVYINDHKAATLNKKGHYTFKDYPLAKRMEIFVKSKVDGQTIKSENVTDLSQSISSEFSDSEDDVTDYDGAADYQGNGEKDVYQDAEGDYIVNPIWPGLIKVEDAARMLYTNFKKPMVTNFENDKENADYKKIEQQIKKWKKDKKLKKFNVEVKVLSVLPGKRNYSKIDYEVTFVKKYKDKSKKTEKLLYRDAILHLVNGHQEIQTLGKCKLIKTKTSN</sequence>
<proteinExistence type="predicted"/>
<feature type="domain" description="TcaA 4th" evidence="2">
    <location>
        <begin position="194"/>
        <end position="252"/>
    </location>
</feature>
<evidence type="ECO:0000256" key="1">
    <source>
        <dbReference type="SAM" id="Phobius"/>
    </source>
</evidence>
<dbReference type="AlphaFoldDB" id="A0A0R1P3T9"/>
<evidence type="ECO:0000313" key="3">
    <source>
        <dbReference type="EMBL" id="KRL23667.1"/>
    </source>
</evidence>
<evidence type="ECO:0000313" key="4">
    <source>
        <dbReference type="Proteomes" id="UP000051311"/>
    </source>
</evidence>
<name>A0A0R1P3T9_9LACO</name>
<dbReference type="Proteomes" id="UP000051311">
    <property type="component" value="Unassembled WGS sequence"/>
</dbReference>
<evidence type="ECO:0000259" key="2">
    <source>
        <dbReference type="Pfam" id="PF22820"/>
    </source>
</evidence>
<feature type="transmembrane region" description="Helical" evidence="1">
    <location>
        <begin position="7"/>
        <end position="28"/>
    </location>
</feature>
<dbReference type="Pfam" id="PF22820">
    <property type="entry name" value="TcaA_3rd_4th"/>
    <property type="match status" value="1"/>
</dbReference>
<dbReference type="PATRIC" id="fig|1423748.3.peg.879"/>
<dbReference type="STRING" id="1423748.FC37_GL000837"/>
<protein>
    <recommendedName>
        <fullName evidence="2">TcaA 4th domain-containing protein</fullName>
    </recommendedName>
</protein>
<dbReference type="OrthoDB" id="2327418at2"/>
<organism evidence="3 4">
    <name type="scientific">Lactobacillus gallinarum DSM 10532 = JCM 2011</name>
    <dbReference type="NCBI Taxonomy" id="1423748"/>
    <lineage>
        <taxon>Bacteria</taxon>
        <taxon>Bacillati</taxon>
        <taxon>Bacillota</taxon>
        <taxon>Bacilli</taxon>
        <taxon>Lactobacillales</taxon>
        <taxon>Lactobacillaceae</taxon>
        <taxon>Lactobacillus</taxon>
    </lineage>
</organism>
<dbReference type="eggNOG" id="COG4640">
    <property type="taxonomic scope" value="Bacteria"/>
</dbReference>
<dbReference type="InterPro" id="IPR054530">
    <property type="entry name" value="TcaA_4th"/>
</dbReference>
<dbReference type="RefSeq" id="WP_025006017.1">
    <property type="nucleotide sequence ID" value="NZ_AZEL01000021.1"/>
</dbReference>
<dbReference type="EMBL" id="AZEL01000021">
    <property type="protein sequence ID" value="KRL23667.1"/>
    <property type="molecule type" value="Genomic_DNA"/>
</dbReference>
<keyword evidence="1" id="KW-0472">Membrane</keyword>